<dbReference type="EMBL" id="BAAANJ010000001">
    <property type="protein sequence ID" value="GAA1797449.1"/>
    <property type="molecule type" value="Genomic_DNA"/>
</dbReference>
<protein>
    <recommendedName>
        <fullName evidence="4">Potassium transporter Trk</fullName>
    </recommendedName>
</protein>
<name>A0ABN2LRB6_9MICO</name>
<feature type="transmembrane region" description="Helical" evidence="1">
    <location>
        <begin position="46"/>
        <end position="65"/>
    </location>
</feature>
<comment type="caution">
    <text evidence="2">The sequence shown here is derived from an EMBL/GenBank/DDBJ whole genome shotgun (WGS) entry which is preliminary data.</text>
</comment>
<proteinExistence type="predicted"/>
<keyword evidence="3" id="KW-1185">Reference proteome</keyword>
<evidence type="ECO:0000256" key="1">
    <source>
        <dbReference type="SAM" id="Phobius"/>
    </source>
</evidence>
<evidence type="ECO:0000313" key="2">
    <source>
        <dbReference type="EMBL" id="GAA1797449.1"/>
    </source>
</evidence>
<sequence>MSDAQNPARPSEHDDDDILVVREDEVETDVANDTVTVRRAPRYGRFITLGAVLGAIVALILTFTFDGQPASPELGLQFDKGQVFGFLLLLCGVVGAAVGAIVALLIDRASTRRAKSVVAEHSSTHHIGE</sequence>
<keyword evidence="1" id="KW-1133">Transmembrane helix</keyword>
<evidence type="ECO:0008006" key="4">
    <source>
        <dbReference type="Google" id="ProtNLM"/>
    </source>
</evidence>
<dbReference type="RefSeq" id="WP_344292351.1">
    <property type="nucleotide sequence ID" value="NZ_BAAANJ010000001.1"/>
</dbReference>
<gene>
    <name evidence="2" type="ORF">GCM10009749_01210</name>
</gene>
<organism evidence="2 3">
    <name type="scientific">Agromyces neolithicus</name>
    <dbReference type="NCBI Taxonomy" id="269420"/>
    <lineage>
        <taxon>Bacteria</taxon>
        <taxon>Bacillati</taxon>
        <taxon>Actinomycetota</taxon>
        <taxon>Actinomycetes</taxon>
        <taxon>Micrococcales</taxon>
        <taxon>Microbacteriaceae</taxon>
        <taxon>Agromyces</taxon>
    </lineage>
</organism>
<keyword evidence="1" id="KW-0812">Transmembrane</keyword>
<evidence type="ECO:0000313" key="3">
    <source>
        <dbReference type="Proteomes" id="UP001500002"/>
    </source>
</evidence>
<keyword evidence="1" id="KW-0472">Membrane</keyword>
<accession>A0ABN2LRB6</accession>
<feature type="transmembrane region" description="Helical" evidence="1">
    <location>
        <begin position="85"/>
        <end position="106"/>
    </location>
</feature>
<reference evidence="2 3" key="1">
    <citation type="journal article" date="2019" name="Int. J. Syst. Evol. Microbiol.">
        <title>The Global Catalogue of Microorganisms (GCM) 10K type strain sequencing project: providing services to taxonomists for standard genome sequencing and annotation.</title>
        <authorList>
            <consortium name="The Broad Institute Genomics Platform"/>
            <consortium name="The Broad Institute Genome Sequencing Center for Infectious Disease"/>
            <person name="Wu L."/>
            <person name="Ma J."/>
        </authorList>
    </citation>
    <scope>NUCLEOTIDE SEQUENCE [LARGE SCALE GENOMIC DNA]</scope>
    <source>
        <strain evidence="2 3">JCM 14322</strain>
    </source>
</reference>
<dbReference type="Proteomes" id="UP001500002">
    <property type="component" value="Unassembled WGS sequence"/>
</dbReference>